<protein>
    <submittedName>
        <fullName evidence="2">Steroid 5-alpha reductase family enzyme</fullName>
    </submittedName>
</protein>
<feature type="transmembrane region" description="Helical" evidence="1">
    <location>
        <begin position="56"/>
        <end position="74"/>
    </location>
</feature>
<dbReference type="PANTHER" id="PTHR32251:SF17">
    <property type="entry name" value="STEROID 5-ALPHA REDUCTASE C-TERMINAL DOMAIN-CONTAINING PROTEIN"/>
    <property type="match status" value="1"/>
</dbReference>
<dbReference type="InterPro" id="IPR010721">
    <property type="entry name" value="UstE-like"/>
</dbReference>
<evidence type="ECO:0000256" key="1">
    <source>
        <dbReference type="SAM" id="Phobius"/>
    </source>
</evidence>
<dbReference type="Proteomes" id="UP000294927">
    <property type="component" value="Unassembled WGS sequence"/>
</dbReference>
<keyword evidence="1" id="KW-0812">Transmembrane</keyword>
<keyword evidence="3" id="KW-1185">Reference proteome</keyword>
<keyword evidence="1" id="KW-0472">Membrane</keyword>
<dbReference type="Pfam" id="PF06966">
    <property type="entry name" value="DUF1295"/>
    <property type="match status" value="1"/>
</dbReference>
<keyword evidence="1" id="KW-1133">Transmembrane helix</keyword>
<proteinExistence type="predicted"/>
<dbReference type="EMBL" id="SOCP01000004">
    <property type="protein sequence ID" value="TDV53721.1"/>
    <property type="molecule type" value="Genomic_DNA"/>
</dbReference>
<organism evidence="2 3">
    <name type="scientific">Actinophytocola oryzae</name>
    <dbReference type="NCBI Taxonomy" id="502181"/>
    <lineage>
        <taxon>Bacteria</taxon>
        <taxon>Bacillati</taxon>
        <taxon>Actinomycetota</taxon>
        <taxon>Actinomycetes</taxon>
        <taxon>Pseudonocardiales</taxon>
        <taxon>Pseudonocardiaceae</taxon>
    </lineage>
</organism>
<feature type="transmembrane region" description="Helical" evidence="1">
    <location>
        <begin position="31"/>
        <end position="50"/>
    </location>
</feature>
<comment type="caution">
    <text evidence="2">The sequence shown here is derived from an EMBL/GenBank/DDBJ whole genome shotgun (WGS) entry which is preliminary data.</text>
</comment>
<name>A0A4V3FU37_9PSEU</name>
<dbReference type="Gene3D" id="1.20.120.1630">
    <property type="match status" value="1"/>
</dbReference>
<dbReference type="GO" id="GO:0016020">
    <property type="term" value="C:membrane"/>
    <property type="evidence" value="ECO:0007669"/>
    <property type="project" value="TreeGrafter"/>
</dbReference>
<sequence length="256" mass="28700">MLVNLAVTAAAVLVLMLLTWGIGVRRRRHDGVDVVWGLGFAMIGVITALLADGPAWRRVLITALVAVWGLRLAWHIHRRNRDKDEDRRYVELMERASGNPHLYALYSVYLLQGLLMWVVSLPVQVGQYGDGPWVLAPLGVALWLVGFAFEAIGDAQLARFTADSANRGRVMDTGLWRYTRHPNYFGDACVWWGLFVLACHDWPGLVTVVGPATITYLLTRGSGKPMLEKSIRDRRPGYADYVERTSGFFPRPPKKA</sequence>
<dbReference type="OrthoDB" id="9779233at2"/>
<feature type="transmembrane region" description="Helical" evidence="1">
    <location>
        <begin position="133"/>
        <end position="152"/>
    </location>
</feature>
<evidence type="ECO:0000313" key="3">
    <source>
        <dbReference type="Proteomes" id="UP000294927"/>
    </source>
</evidence>
<dbReference type="RefSeq" id="WP_133902756.1">
    <property type="nucleotide sequence ID" value="NZ_SOCP01000004.1"/>
</dbReference>
<dbReference type="PROSITE" id="PS50244">
    <property type="entry name" value="S5A_REDUCTASE"/>
    <property type="match status" value="1"/>
</dbReference>
<reference evidence="2 3" key="1">
    <citation type="submission" date="2019-03" db="EMBL/GenBank/DDBJ databases">
        <title>Genomic Encyclopedia of Archaeal and Bacterial Type Strains, Phase II (KMG-II): from individual species to whole genera.</title>
        <authorList>
            <person name="Goeker M."/>
        </authorList>
    </citation>
    <scope>NUCLEOTIDE SEQUENCE [LARGE SCALE GENOMIC DNA]</scope>
    <source>
        <strain evidence="2 3">DSM 45499</strain>
    </source>
</reference>
<evidence type="ECO:0000313" key="2">
    <source>
        <dbReference type="EMBL" id="TDV53721.1"/>
    </source>
</evidence>
<dbReference type="AlphaFoldDB" id="A0A4V3FU37"/>
<feature type="transmembrane region" description="Helical" evidence="1">
    <location>
        <begin position="102"/>
        <end position="121"/>
    </location>
</feature>
<gene>
    <name evidence="2" type="ORF">CLV71_104189</name>
</gene>
<accession>A0A4V3FU37</accession>
<dbReference type="PANTHER" id="PTHR32251">
    <property type="entry name" value="3-OXO-5-ALPHA-STEROID 4-DEHYDROGENASE"/>
    <property type="match status" value="1"/>
</dbReference>
<feature type="transmembrane region" description="Helical" evidence="1">
    <location>
        <begin position="6"/>
        <end position="24"/>
    </location>
</feature>